<dbReference type="InterPro" id="IPR006694">
    <property type="entry name" value="Fatty_acid_hydroxylase"/>
</dbReference>
<dbReference type="PANTHER" id="PTHR11863">
    <property type="entry name" value="STEROL DESATURASE"/>
    <property type="match status" value="1"/>
</dbReference>
<dbReference type="GO" id="GO:0016491">
    <property type="term" value="F:oxidoreductase activity"/>
    <property type="evidence" value="ECO:0007669"/>
    <property type="project" value="InterPro"/>
</dbReference>
<dbReference type="GO" id="GO:0016020">
    <property type="term" value="C:membrane"/>
    <property type="evidence" value="ECO:0007669"/>
    <property type="project" value="UniProtKB-SubCell"/>
</dbReference>
<dbReference type="InterPro" id="IPR050307">
    <property type="entry name" value="Sterol_Desaturase_Related"/>
</dbReference>
<evidence type="ECO:0000256" key="6">
    <source>
        <dbReference type="SAM" id="Phobius"/>
    </source>
</evidence>
<keyword evidence="4 6" id="KW-0472">Membrane</keyword>
<evidence type="ECO:0000313" key="9">
    <source>
        <dbReference type="Proteomes" id="UP000620104"/>
    </source>
</evidence>
<keyword evidence="2 6" id="KW-0812">Transmembrane</keyword>
<dbReference type="GO" id="GO:0005506">
    <property type="term" value="F:iron ion binding"/>
    <property type="evidence" value="ECO:0007669"/>
    <property type="project" value="InterPro"/>
</dbReference>
<evidence type="ECO:0000313" key="8">
    <source>
        <dbReference type="EMBL" id="GHJ88433.1"/>
    </source>
</evidence>
<proteinExistence type="predicted"/>
<comment type="subcellular location">
    <subcellularLocation>
        <location evidence="1">Membrane</location>
    </subcellularLocation>
</comment>
<evidence type="ECO:0000256" key="1">
    <source>
        <dbReference type="ARBA" id="ARBA00004370"/>
    </source>
</evidence>
<dbReference type="AlphaFoldDB" id="A0A8H3YGL8"/>
<reference evidence="8" key="1">
    <citation type="submission" date="2020-07" db="EMBL/GenBank/DDBJ databases">
        <title>Draft Genome Sequence of a Deep-Sea Yeast, Naganishia (Cryptococcus) liquefaciens strain N6.</title>
        <authorList>
            <person name="Han Y.W."/>
            <person name="Kajitani R."/>
            <person name="Morimoto H."/>
            <person name="Parhat M."/>
            <person name="Tsubouchi H."/>
            <person name="Bakenova O."/>
            <person name="Ogata M."/>
            <person name="Argunhan B."/>
            <person name="Aoki R."/>
            <person name="Kajiwara S."/>
            <person name="Itoh T."/>
            <person name="Iwasaki H."/>
        </authorList>
    </citation>
    <scope>NUCLEOTIDE SEQUENCE</scope>
    <source>
        <strain evidence="8">N6</strain>
    </source>
</reference>
<feature type="region of interest" description="Disordered" evidence="5">
    <location>
        <begin position="351"/>
        <end position="410"/>
    </location>
</feature>
<evidence type="ECO:0000256" key="5">
    <source>
        <dbReference type="SAM" id="MobiDB-lite"/>
    </source>
</evidence>
<keyword evidence="9" id="KW-1185">Reference proteome</keyword>
<gene>
    <name evidence="8" type="ORF">NliqN6_4835</name>
</gene>
<feature type="transmembrane region" description="Helical" evidence="6">
    <location>
        <begin position="226"/>
        <end position="246"/>
    </location>
</feature>
<dbReference type="EMBL" id="BLZA01000030">
    <property type="protein sequence ID" value="GHJ88433.1"/>
    <property type="molecule type" value="Genomic_DNA"/>
</dbReference>
<feature type="transmembrane region" description="Helical" evidence="6">
    <location>
        <begin position="185"/>
        <end position="206"/>
    </location>
</feature>
<dbReference type="OrthoDB" id="6354873at2759"/>
<keyword evidence="3 6" id="KW-1133">Transmembrane helix</keyword>
<sequence>MDVALRLADEYALDRAWSWAFPAGSLSANVATSAPTVKDSLSALALSIARLGHQGPEVFPISFTSPSSPLATLQDASIFPRDSVVRQLTSLFFIAYGGSFLLYWSISTLAYYFLFDRRLEHHPRFLKNQVRKEIVLSMKAMPAMAGLIVPWFVGEVRGATLLYDTLEEYGGGWFKGTALEGYGHWAYLTFSMVTFMAFTDWCIYWIHRWLHIPFLYKRLHKPHHRWLVPTPFSALAFHPVDGYAQSLPYHVIPYILPINKYVYFGMFLVVNLWTILIHDGDMINGHYLQKFINSPAHHTLHHLYFTCNYGQYFTWADKYGGSYRPPREDLDPIHDAVKNMDRKRKLAEKEAKQALREQNKQYADPSIEKAHESDSGYEGSEAELDNKPAVKVSHIRTASKDESHDIRRRR</sequence>
<evidence type="ECO:0000256" key="4">
    <source>
        <dbReference type="ARBA" id="ARBA00023136"/>
    </source>
</evidence>
<name>A0A8H3YGL8_9TREE</name>
<comment type="caution">
    <text evidence="8">The sequence shown here is derived from an EMBL/GenBank/DDBJ whole genome shotgun (WGS) entry which is preliminary data.</text>
</comment>
<evidence type="ECO:0000259" key="7">
    <source>
        <dbReference type="Pfam" id="PF04116"/>
    </source>
</evidence>
<feature type="transmembrane region" description="Helical" evidence="6">
    <location>
        <begin position="91"/>
        <end position="114"/>
    </location>
</feature>
<dbReference type="Proteomes" id="UP000620104">
    <property type="component" value="Unassembled WGS sequence"/>
</dbReference>
<evidence type="ECO:0000256" key="3">
    <source>
        <dbReference type="ARBA" id="ARBA00022989"/>
    </source>
</evidence>
<feature type="transmembrane region" description="Helical" evidence="6">
    <location>
        <begin position="258"/>
        <end position="277"/>
    </location>
</feature>
<dbReference type="Pfam" id="PF04116">
    <property type="entry name" value="FA_hydroxylase"/>
    <property type="match status" value="1"/>
</dbReference>
<organism evidence="8 9">
    <name type="scientific">Naganishia liquefaciens</name>
    <dbReference type="NCBI Taxonomy" id="104408"/>
    <lineage>
        <taxon>Eukaryota</taxon>
        <taxon>Fungi</taxon>
        <taxon>Dikarya</taxon>
        <taxon>Basidiomycota</taxon>
        <taxon>Agaricomycotina</taxon>
        <taxon>Tremellomycetes</taxon>
        <taxon>Filobasidiales</taxon>
        <taxon>Filobasidiaceae</taxon>
        <taxon>Naganishia</taxon>
    </lineage>
</organism>
<accession>A0A8H3YGL8</accession>
<feature type="compositionally biased region" description="Basic and acidic residues" evidence="5">
    <location>
        <begin position="398"/>
        <end position="410"/>
    </location>
</feature>
<evidence type="ECO:0000256" key="2">
    <source>
        <dbReference type="ARBA" id="ARBA00022692"/>
    </source>
</evidence>
<dbReference type="GO" id="GO:0008610">
    <property type="term" value="P:lipid biosynthetic process"/>
    <property type="evidence" value="ECO:0007669"/>
    <property type="project" value="InterPro"/>
</dbReference>
<protein>
    <recommendedName>
        <fullName evidence="7">Fatty acid hydroxylase domain-containing protein</fullName>
    </recommendedName>
</protein>
<feature type="domain" description="Fatty acid hydroxylase" evidence="7">
    <location>
        <begin position="193"/>
        <end position="321"/>
    </location>
</feature>
<feature type="transmembrane region" description="Helical" evidence="6">
    <location>
        <begin position="134"/>
        <end position="153"/>
    </location>
</feature>